<sequence>MRHLDLKTIEEILRGKVSTNPKRFECANGIVFSLNNINDNVLDYLSSRGIEIHELDKGIYYTETVMTAMEFEGLDYISHVIQIA</sequence>
<protein>
    <submittedName>
        <fullName evidence="1">Uncharacterized protein</fullName>
    </submittedName>
</protein>
<comment type="caution">
    <text evidence="1">The sequence shown here is derived from an EMBL/GenBank/DDBJ whole genome shotgun (WGS) entry which is preliminary data.</text>
</comment>
<evidence type="ECO:0000313" key="1">
    <source>
        <dbReference type="EMBL" id="TWL25339.1"/>
    </source>
</evidence>
<proteinExistence type="predicted"/>
<organism evidence="1 2">
    <name type="scientific">Bacillus licheniformis</name>
    <dbReference type="NCBI Taxonomy" id="1402"/>
    <lineage>
        <taxon>Bacteria</taxon>
        <taxon>Bacillati</taxon>
        <taxon>Bacillota</taxon>
        <taxon>Bacilli</taxon>
        <taxon>Bacillales</taxon>
        <taxon>Bacillaceae</taxon>
        <taxon>Bacillus</taxon>
    </lineage>
</organism>
<name>A0A8B5Y9J9_BACLI</name>
<accession>A0A8B5Y9J9</accession>
<dbReference type="EMBL" id="NILC01000026">
    <property type="protein sequence ID" value="TWL25339.1"/>
    <property type="molecule type" value="Genomic_DNA"/>
</dbReference>
<reference evidence="1 2" key="1">
    <citation type="submission" date="2019-06" db="EMBL/GenBank/DDBJ databases">
        <title>Genome sequence analysis of &gt;100 Bacillus licheniformis strains suggests intrinsic resistance to this species.</title>
        <authorList>
            <person name="Wels M."/>
            <person name="Siezen R.J."/>
            <person name="Johansen E."/>
            <person name="Stuer-Lauridsen B."/>
            <person name="Bjerre K."/>
            <person name="Nielsen B.K.K."/>
        </authorList>
    </citation>
    <scope>NUCLEOTIDE SEQUENCE [LARGE SCALE GENOMIC DNA]</scope>
    <source>
        <strain evidence="1 2">BAC-16736</strain>
    </source>
</reference>
<dbReference type="RefSeq" id="WP_009328352.1">
    <property type="nucleotide sequence ID" value="NZ_BOQW01000004.1"/>
</dbReference>
<dbReference type="AlphaFoldDB" id="A0A8B5Y9J9"/>
<dbReference type="Proteomes" id="UP000435910">
    <property type="component" value="Unassembled WGS sequence"/>
</dbReference>
<evidence type="ECO:0000313" key="2">
    <source>
        <dbReference type="Proteomes" id="UP000435910"/>
    </source>
</evidence>
<gene>
    <name evidence="1" type="ORF">CHCC16736_4222</name>
</gene>